<gene>
    <name evidence="2" type="ORF">MOO44_03780</name>
</gene>
<evidence type="ECO:0000259" key="1">
    <source>
        <dbReference type="Pfam" id="PF03235"/>
    </source>
</evidence>
<evidence type="ECO:0000313" key="2">
    <source>
        <dbReference type="EMBL" id="UQS87287.1"/>
    </source>
</evidence>
<keyword evidence="3" id="KW-1185">Reference proteome</keyword>
<dbReference type="PANTHER" id="PTHR37292:SF2">
    <property type="entry name" value="DUF262 DOMAIN-CONTAINING PROTEIN"/>
    <property type="match status" value="1"/>
</dbReference>
<feature type="domain" description="GmrSD restriction endonucleases N-terminal" evidence="1">
    <location>
        <begin position="16"/>
        <end position="214"/>
    </location>
</feature>
<name>A0A976X6E3_9LACO</name>
<dbReference type="PANTHER" id="PTHR37292">
    <property type="entry name" value="VNG6097C"/>
    <property type="match status" value="1"/>
</dbReference>
<organism evidence="2 3">
    <name type="scientific">Nicoliella spurrieriana</name>
    <dbReference type="NCBI Taxonomy" id="2925830"/>
    <lineage>
        <taxon>Bacteria</taxon>
        <taxon>Bacillati</taxon>
        <taxon>Bacillota</taxon>
        <taxon>Bacilli</taxon>
        <taxon>Lactobacillales</taxon>
        <taxon>Lactobacillaceae</taxon>
        <taxon>Nicoliella</taxon>
    </lineage>
</organism>
<dbReference type="InterPro" id="IPR004919">
    <property type="entry name" value="GmrSD_N"/>
</dbReference>
<protein>
    <submittedName>
        <fullName evidence="2">DUF262 domain-containing protein</fullName>
    </submittedName>
</protein>
<dbReference type="Proteomes" id="UP000831181">
    <property type="component" value="Chromosome"/>
</dbReference>
<dbReference type="KEGG" id="lbe:MOO44_03780"/>
<sequence>MSNYDYKKLSYYKDLSDIKVPKFQRSLVWTKSKKMDLLRTLHKDFPFGALLITPDHSGDAKYSLLDGQQRLSTIRAYDEHRVAYWKQLDADRYNDYFKEFNLKLTQNHLQPITEATFNQILSGSDQFNQWREAMIAEVNDDDRLKLQVYEAFDRSLSPFIERVMAAIHDYIDLDHLEIPVLEFTGNEVDLPEVYENLNKGGVPLNKYEILSASWFDEKIKMPAGSRLGNEILDRVKKYYERLIQDGVFAISDFSEDDITNSREINLAEFAKALGKLVVDNLFAVVKDSPNMVNEIGFGLMGIITDVDNKKIAIIHNQKDLIQDQLESILNQADRLSKAINSKFTRILRKNIFFASHQGGNRDEFSYGLSSTFKILSYFASMWDLDDHDLKTALDNIPAYYVYDGITKAWNAHGDTRLFDYYSSHRTRDYLTRLDPMTFKRAFNNWNQDNPNIHKQFNQEVRALITIHSNLTYLSNSLSASEDYEFEHVIPRARIFKYDPAPSAVHVSALGNGMFLPKSLNNSKSSKTLYEYDSNNDGVDYQSLRDDSDYFTAAQFDQIFMALKQSRFDDVNAFIDKRAGQMADQIISGLDPNTEVFHQIKPTRNRGRLFRN</sequence>
<proteinExistence type="predicted"/>
<dbReference type="Pfam" id="PF03235">
    <property type="entry name" value="GmrSD_N"/>
    <property type="match status" value="1"/>
</dbReference>
<accession>A0A976X6E3</accession>
<dbReference type="AlphaFoldDB" id="A0A976X6E3"/>
<dbReference type="RefSeq" id="WP_260117089.1">
    <property type="nucleotide sequence ID" value="NZ_CP093361.1"/>
</dbReference>
<reference evidence="2" key="1">
    <citation type="journal article" date="2022" name="Int. J. Syst. Evol. Microbiol.">
        <title>Apilactobacillus apisilvae sp. nov., Nicolia spurrieriana gen. nov. sp. nov., Bombilactobacillus folatiphilus sp. nov. and Bombilactobacillus thymidiniphilus sp. nov., four new lactic acid bacterial isolates from stingless bees Tetragonula carbonaria and Austroplebeia australis.</title>
        <authorList>
            <person name="Oliphant S.A."/>
            <person name="Watson-Haigh N.S."/>
            <person name="Sumby K.M."/>
            <person name="Gardner J."/>
            <person name="Groom S."/>
            <person name="Jiranek V."/>
        </authorList>
    </citation>
    <scope>NUCLEOTIDE SEQUENCE</scope>
    <source>
        <strain evidence="2">SGEP1_A5</strain>
    </source>
</reference>
<dbReference type="EMBL" id="CP093361">
    <property type="protein sequence ID" value="UQS87287.1"/>
    <property type="molecule type" value="Genomic_DNA"/>
</dbReference>
<evidence type="ECO:0000313" key="3">
    <source>
        <dbReference type="Proteomes" id="UP000831181"/>
    </source>
</evidence>